<dbReference type="PANTHER" id="PTHR12775">
    <property type="entry name" value="PROTEIN C20ORF43 HOMOLOG"/>
    <property type="match status" value="1"/>
</dbReference>
<accession>A0ABX6ESY2</accession>
<feature type="compositionally biased region" description="Basic residues" evidence="1">
    <location>
        <begin position="190"/>
        <end position="207"/>
    </location>
</feature>
<proteinExistence type="predicted"/>
<name>A0ABX6ESY2_KLUMA</name>
<reference evidence="2 3" key="1">
    <citation type="submission" date="2016-03" db="EMBL/GenBank/DDBJ databases">
        <title>How can Kluyveromyces marxianus grow so fast - potential evolutionary course in Saccharomyces Complex revealed by comparative genomics.</title>
        <authorList>
            <person name="Mo W."/>
            <person name="Lu W."/>
            <person name="Yang X."/>
            <person name="Qi J."/>
            <person name="Lv H."/>
        </authorList>
    </citation>
    <scope>NUCLEOTIDE SEQUENCE [LARGE SCALE GENOMIC DNA]</scope>
    <source>
        <strain evidence="2 3">FIM1</strain>
    </source>
</reference>
<evidence type="ECO:0000313" key="3">
    <source>
        <dbReference type="Proteomes" id="UP000422736"/>
    </source>
</evidence>
<organism evidence="2 3">
    <name type="scientific">Kluyveromyces marxianus</name>
    <name type="common">Yeast</name>
    <name type="synonym">Candida kefyr</name>
    <dbReference type="NCBI Taxonomy" id="4911"/>
    <lineage>
        <taxon>Eukaryota</taxon>
        <taxon>Fungi</taxon>
        <taxon>Dikarya</taxon>
        <taxon>Ascomycota</taxon>
        <taxon>Saccharomycotina</taxon>
        <taxon>Saccharomycetes</taxon>
        <taxon>Saccharomycetales</taxon>
        <taxon>Saccharomycetaceae</taxon>
        <taxon>Kluyveromyces</taxon>
    </lineage>
</organism>
<feature type="region of interest" description="Disordered" evidence="1">
    <location>
        <begin position="185"/>
        <end position="231"/>
    </location>
</feature>
<evidence type="ECO:0000313" key="2">
    <source>
        <dbReference type="EMBL" id="QGN14847.1"/>
    </source>
</evidence>
<sequence>MGNDGGSINKNVRIRVVQEKNSGEETGKQSEYCWTNCRLSGQPLKPPLFSDYKGNLFNKEAILEWLLVKPEYKAEEYTQVMIDAFSHIRLRKDVVEITNLRRLENGAIGITLSDIDSDTTDLVLGGRRKSAYIDICGHVNTLNSLDKNTECFLCGAHYGPSNVVIINPSDPQDIERLEKRYQSLVDQKLSHSRKAKVKSKAKKRKTTAVHSSDDAKKHKVAAPEKETTQQN</sequence>
<keyword evidence="3" id="KW-1185">Reference proteome</keyword>
<reference evidence="2 3" key="2">
    <citation type="submission" date="2019-11" db="EMBL/GenBank/DDBJ databases">
        <authorList>
            <person name="Lu H."/>
        </authorList>
    </citation>
    <scope>NUCLEOTIDE SEQUENCE [LARGE SCALE GENOMIC DNA]</scope>
    <source>
        <strain evidence="2 3">FIM1</strain>
    </source>
</reference>
<evidence type="ECO:0000256" key="1">
    <source>
        <dbReference type="SAM" id="MobiDB-lite"/>
    </source>
</evidence>
<protein>
    <submittedName>
        <fullName evidence="2">UPF0549 protein C1D4.09c</fullName>
    </submittedName>
</protein>
<dbReference type="EMBL" id="CP015055">
    <property type="protein sequence ID" value="QGN14847.1"/>
    <property type="molecule type" value="Genomic_DNA"/>
</dbReference>
<dbReference type="InterPro" id="IPR006735">
    <property type="entry name" value="Rtf2"/>
</dbReference>
<dbReference type="Pfam" id="PF04641">
    <property type="entry name" value="Rtf2"/>
    <property type="match status" value="1"/>
</dbReference>
<feature type="compositionally biased region" description="Basic and acidic residues" evidence="1">
    <location>
        <begin position="211"/>
        <end position="231"/>
    </location>
</feature>
<dbReference type="Proteomes" id="UP000422736">
    <property type="component" value="Chromosome 2"/>
</dbReference>
<dbReference type="PANTHER" id="PTHR12775:SF0">
    <property type="entry name" value="REPLICATION TERMINATION FACTOR 2"/>
    <property type="match status" value="1"/>
</dbReference>
<gene>
    <name evidence="2" type="ORF">FIM1_1519</name>
</gene>